<keyword evidence="6" id="KW-0175">Coiled coil</keyword>
<keyword evidence="2" id="KW-0378">Hydrolase</keyword>
<dbReference type="GO" id="GO:0035194">
    <property type="term" value="P:regulatory ncRNA-mediated post-transcriptional gene silencing"/>
    <property type="evidence" value="ECO:0007669"/>
    <property type="project" value="TreeGrafter"/>
</dbReference>
<evidence type="ECO:0000256" key="3">
    <source>
        <dbReference type="ARBA" id="ARBA00022806"/>
    </source>
</evidence>
<dbReference type="InterPro" id="IPR045055">
    <property type="entry name" value="DNA2/NAM7-like"/>
</dbReference>
<feature type="compositionally biased region" description="Basic and acidic residues" evidence="7">
    <location>
        <begin position="1454"/>
        <end position="1468"/>
    </location>
</feature>
<dbReference type="PROSITE" id="PS51194">
    <property type="entry name" value="HELICASE_CTER"/>
    <property type="match status" value="1"/>
</dbReference>
<dbReference type="InterPro" id="IPR047187">
    <property type="entry name" value="SF1_C_Upf1"/>
</dbReference>
<dbReference type="Gene3D" id="3.40.50.300">
    <property type="entry name" value="P-loop containing nucleotide triphosphate hydrolases"/>
    <property type="match status" value="4"/>
</dbReference>
<feature type="transmembrane region" description="Helical" evidence="8">
    <location>
        <begin position="3056"/>
        <end position="3076"/>
    </location>
</feature>
<feature type="transmembrane region" description="Helical" evidence="8">
    <location>
        <begin position="3294"/>
        <end position="3313"/>
    </location>
</feature>
<feature type="region of interest" description="Disordered" evidence="7">
    <location>
        <begin position="673"/>
        <end position="693"/>
    </location>
</feature>
<keyword evidence="8" id="KW-0472">Membrane</keyword>
<feature type="region of interest" description="Disordered" evidence="7">
    <location>
        <begin position="2901"/>
        <end position="2926"/>
    </location>
</feature>
<dbReference type="GO" id="GO:0016787">
    <property type="term" value="F:hydrolase activity"/>
    <property type="evidence" value="ECO:0007669"/>
    <property type="project" value="UniProtKB-KW"/>
</dbReference>
<reference evidence="11 12" key="1">
    <citation type="submission" date="2020-04" db="EMBL/GenBank/DDBJ databases">
        <title>Perkinsus olseni comparative genomics.</title>
        <authorList>
            <person name="Bogema D.R."/>
        </authorList>
    </citation>
    <scope>NUCLEOTIDE SEQUENCE [LARGE SCALE GENOMIC DNA]</scope>
    <source>
        <strain evidence="11">00978-12</strain>
    </source>
</reference>
<dbReference type="Proteomes" id="UP000541610">
    <property type="component" value="Unassembled WGS sequence"/>
</dbReference>
<feature type="compositionally biased region" description="Basic and acidic residues" evidence="7">
    <location>
        <begin position="1221"/>
        <end position="1238"/>
    </location>
</feature>
<keyword evidence="4" id="KW-0067">ATP-binding</keyword>
<dbReference type="GO" id="GO:0005694">
    <property type="term" value="C:chromosome"/>
    <property type="evidence" value="ECO:0007669"/>
    <property type="project" value="UniProtKB-ARBA"/>
</dbReference>
<dbReference type="Pfam" id="PF13086">
    <property type="entry name" value="AAA_11"/>
    <property type="match status" value="2"/>
</dbReference>
<dbReference type="Pfam" id="PF00270">
    <property type="entry name" value="DEAD"/>
    <property type="match status" value="1"/>
</dbReference>
<dbReference type="Pfam" id="PF04676">
    <property type="entry name" value="CwfJ_C_2"/>
    <property type="match status" value="1"/>
</dbReference>
<feature type="transmembrane region" description="Helical" evidence="8">
    <location>
        <begin position="3164"/>
        <end position="3187"/>
    </location>
</feature>
<keyword evidence="3 11" id="KW-0347">Helicase</keyword>
<feature type="coiled-coil region" evidence="6">
    <location>
        <begin position="552"/>
        <end position="583"/>
    </location>
</feature>
<dbReference type="SUPFAM" id="SSF52540">
    <property type="entry name" value="P-loop containing nucleoside triphosphate hydrolases"/>
    <property type="match status" value="2"/>
</dbReference>
<feature type="region of interest" description="Disordered" evidence="7">
    <location>
        <begin position="28"/>
        <end position="63"/>
    </location>
</feature>
<dbReference type="GO" id="GO:0005524">
    <property type="term" value="F:ATP binding"/>
    <property type="evidence" value="ECO:0007669"/>
    <property type="project" value="UniProtKB-KW"/>
</dbReference>
<feature type="transmembrane region" description="Helical" evidence="8">
    <location>
        <begin position="3131"/>
        <end position="3152"/>
    </location>
</feature>
<evidence type="ECO:0000256" key="4">
    <source>
        <dbReference type="ARBA" id="ARBA00022840"/>
    </source>
</evidence>
<keyword evidence="8" id="KW-1133">Transmembrane helix</keyword>
<dbReference type="InterPro" id="IPR014001">
    <property type="entry name" value="Helicase_ATP-bd"/>
</dbReference>
<dbReference type="GO" id="GO:0003676">
    <property type="term" value="F:nucleic acid binding"/>
    <property type="evidence" value="ECO:0007669"/>
    <property type="project" value="InterPro"/>
</dbReference>
<feature type="domain" description="Helicase ATP-binding" evidence="9">
    <location>
        <begin position="113"/>
        <end position="348"/>
    </location>
</feature>
<sequence>MLVSIHARIPSPRGLLFFSSRHLVGAATATARRSSRPRHRPGKEVSSEDCAESGPQAVSPRRERTTFGDLVQSSSLLSKLGIWFLEAGTRGKSRTKLKDLPLPTPIQRMSYSAIGGEDQNHVSMVSPPGTGKTLAYLLPVIDRIVRVSEGLSIRRDKEGRAVRSDQQKTVVRSVGKGSPLLVVVVPTRELAEQAHTEVKKYCPPWMAVQLCAGGTGRDVRDSHVMALSHGADVVVGTPGRLKWLVDHGALSLAKPVARPEIIASPVSKANGNERASPSLAEGLQKKPRPLSPCIVLDEADVLLTSEVVLDLVRELARGRQAQMVYASATFDAWMKDRLRELSPEYHILNATEEMEAQVVYALREVSHLFARLSSNAERRVRQLTWAIEKLRPGASTDIQVANKVLIYCREKTEVCLLADDPQLRNVCAPGRMMALHADMSPAQRKEVMDSYRTALADYGPVVLITTDIAARGLDISGAWLSTMGAPKTTASYIHRVGRIRPETVKRVSRTGDDKCKSIMFLTSGGALLPPPRIAAQWGMLPAQVPTDKDIKIEKVRAMVKGILEAMEEQSEEASTDAEAWKTANSLLYGVDDPDITQSAAAVQNLAAALHLVALRQSPPSARSRPSLLSGRKGYSPILLLDPYLKKVPSKDRAAKLVSEAIKEAASHGLLEPLTEPVDSSTGNLPSRPEKRMSVLGSKKLRSAGVIPIYLTTQVPRLITDERTFRLRVASRDRRAGVQEVTRVKRLRERITDCLGEVEDTREEEKLTLLLHAALLISCASKSDCFEMSRDRRRRRRRGALPLLARWSRLALARLPPVVPLVLLSVSIVLDVLSSVTALLAGSNYRPESSQLDHRTTRFPGLLRLLSYVSLSVVAMSRLRLWWRDVRVEVHGIIIKSGKACDGGDVKGSSRRRSGSHLSDDELTADDYELCRERYKYTPWPPPEMLGWAPFGTVPFGPQEAPKACYWTQGNATCFKVRQKGYAKTGLKLPSRYPIYECLGVDVVRSDMVLRKVAQLSVFQKVARGDELHGSEAPPFWRSDHQLNGLQWEKDIGIPRFLVVNCQLPFAAPPLFGSPDPSDPGMSVLSYFVINPTVLKEHRNGNLEKLAAIKLFRQLLKTGVSKKGESALKIIALIENASELGLPGIINRYNGKPALLTKSLQLHSNVDGQGEVGEIDFDIRQWCYLARKSFYSFYGLLKDCVRREGEAEEGEKSKHRHHHHHEREEAVNHESGDGEDGLRDSQSSRSEEPAKRDEWMTGSGDPSSDRLAAMFEIGKMAVPRMERKAAERRAERERLMKESDERMNKIDLANDEGLSERAHLSEKAREADPWALPERSSREELASLADKYHSRRSDREAAERTEERAQPSAEKGTGGTLQFDAGSLDANELSAAAMRAMLAGDMAEYERLNSLMATKTVVVDEQQGPGALGSAKPSRAKMLSVREDSKDEDSMDVSELLRQERASRGVRSGEYDRHLAENIRKNKRFQGSAEEDEYFGATEVGGGGENPEQSMPAELMKEKKRKYRGTGWVSEDKRRKDERDERRAARRTQRECDLCMENSSWSRNREDKLIAVSPRVYICMANYKSTLLRGQFILVPQNHCASLRTADEETAEEIRNYQKCLAHFYATMDPPCVPVFIETVKSPPQNDDVIALLGGGAHTTMQCFPVPQDRIKELESNGEYTLSSAVVPFTTPRTFGVRCIGECVTAVLVPSLRRMSLAGDTWSNQPKIVECKGRSDVSSSGIPPSSPYMHVDFGLQVGLVHIIDKAKEFRWDYGLQTIAGMLEIDKLSLIHYDQPGAGGEQNAVPGLLNTCIVRYEEDVKAFKESFKAYDWAQSLAGANFQRLALTRLRRFASAAAAAADIPTYHHPDMYRDDMIINLYAVHRQEMPNIMVSEKSELSRGQFRTTISWTFGNTLETLTADGVDRSKKGAKKDAVRKIMKALPQHDKSLGVMWRQMAGTLAKLLGVKQDISHSPDTASGLITCHVEWTDIEDPSRQWIGRGSGRNKDEAEVRALQDVYLAAAPSREQAAVAQVQRRHELQKAEAARMAADLEAASAGTASMLSQKQASEIMIAHNYMTQRLFHNPGGAASGRILWSSRMSSDTLQLASGPESASTNGIAANQKIAKAEACRLMLEKYGALQPISAEQWRLADTINGMVISCNIDQAVQKAAEAIGETPTHVWTLFLLNVWRAVLANGDTTMVENLLLALETRTRVDGVPVYLWEAMVDECSNLTDFVYSTGVLQQFLRSAKCEVWNEHSSTWAKWRGLLASERIGVIRRALTERQELGIRPVRVQMKSCVLPIVQVVVPTDLAADHDMGADSMVVLFSADEEFRLDASGESAAVLGVVTSAKRDMDTGVTTVTLKLASKEAEYDARLGAKNLMANEELNCLFLDDTNVTYARMCDALRALYDTPKCDDAMFVNTGVGIAQGTEPGRQPYYFDPAMKDALLGTGAAGSPTMDDVVDLDMPLTDAQLNAIRASWATPITLIQGPPGTGKTHTAVALVKHWVSNKITANGEGKVLVVADSNAAADNIRALMVKAGIECYRVGRAQETEGGTREVADDVLRKLEGTRAVRDYRRALILGDIHKLPYFRQRIDKAAVDEYQVLVATCIGSGHQLLDSVDFESVVIDECTQATEPASLVPLARGAKRCVLLGDHKQLPATVHCNTAKSGGLGISLFERLVSEGAPVHLLDIQRRMHPSIAEFSNRHFYDNRIKHEVTERPLIPGLRWPNPEIRVALVDTSDLGVGETKVGTSLMNREEANLLLDALYDAVTHGTPPSQIGLVVPYNAQKAHVLTALREDARFSVEERAAVQVNTVDGFQGHEKGLIFFSAVRSNALGQVGFTADPRRMNVMLTRARRGLVVFCDVSTMTATGGHWRRWVEWIQQKDGIISAADWRRGPLKEGEDVAPPVRNGAPERTTPPPPPKSATATIAYLYSVTADERPELQEAVKAAVGKYSRVPQGTKFGRDRTESMLHKVSVVRVLQRYRIIGDIFPLHTEARSAGLFEDYRNLNMYYGDSVGYYFGFLSVYTKWLSVPALLGILLSFPKALERDTRWIIMSVATTLWGLLLMDVGWVTKKASLKRQWDNPRSSLKHIRSHAIDDILEDIPTQSLYVDASVSSTHFGLVLRRLLSAVLLAFSLLGSCGLLMWTLHIERTYMVNPMIVSVIFSVVRIFLSWAFMKFGNWLTRIERHVDDGNFMVSEVSKVIMFEVFNVFVPPIWMAFVISDFDRLSREVTVMFTTRQVVSALTEAVPTLLARLMTKRKHLAPLTAAAQHALPDWGLWREYLEMAVQLAQLVAFGPLFPVAFVLAYVNDLEAMGSFWTNVFNGMVLFGASINVFTLIVHSETLTALDASMVHRLGVGIILEKFFVVVRVFVAIAIPKPNEWSENEIVPLAESTELAEIVARASAHLELPFPDVDQKDATLINTIDSDIETLISRMAVLRNRKSSRPVRVD</sequence>
<dbReference type="SMART" id="SM00487">
    <property type="entry name" value="DEXDc"/>
    <property type="match status" value="2"/>
</dbReference>
<dbReference type="Pfam" id="PF04677">
    <property type="entry name" value="CwfJ_C_1"/>
    <property type="match status" value="1"/>
</dbReference>
<organism evidence="11 12">
    <name type="scientific">Perkinsus olseni</name>
    <name type="common">Perkinsus atlanticus</name>
    <dbReference type="NCBI Taxonomy" id="32597"/>
    <lineage>
        <taxon>Eukaryota</taxon>
        <taxon>Sar</taxon>
        <taxon>Alveolata</taxon>
        <taxon>Perkinsozoa</taxon>
        <taxon>Perkinsea</taxon>
        <taxon>Perkinsida</taxon>
        <taxon>Perkinsidae</taxon>
        <taxon>Perkinsus</taxon>
    </lineage>
</organism>
<feature type="domain" description="Helicase C-terminal" evidence="10">
    <location>
        <begin position="382"/>
        <end position="578"/>
    </location>
</feature>
<dbReference type="GO" id="GO:0005829">
    <property type="term" value="C:cytosol"/>
    <property type="evidence" value="ECO:0007669"/>
    <property type="project" value="TreeGrafter"/>
</dbReference>
<evidence type="ECO:0000259" key="10">
    <source>
        <dbReference type="PROSITE" id="PS51194"/>
    </source>
</evidence>
<feature type="transmembrane region" description="Helical" evidence="8">
    <location>
        <begin position="3325"/>
        <end position="3344"/>
    </location>
</feature>
<dbReference type="InterPro" id="IPR027417">
    <property type="entry name" value="P-loop_NTPase"/>
</dbReference>
<protein>
    <submittedName>
        <fullName evidence="11">Putative ATP-dependent RNA helicase ddx43</fullName>
    </submittedName>
</protein>
<feature type="compositionally biased region" description="Basic and acidic residues" evidence="7">
    <location>
        <begin position="1334"/>
        <end position="1364"/>
    </location>
</feature>
<evidence type="ECO:0000256" key="5">
    <source>
        <dbReference type="ARBA" id="ARBA00048432"/>
    </source>
</evidence>
<feature type="transmembrane region" description="Helical" evidence="8">
    <location>
        <begin position="3207"/>
        <end position="3226"/>
    </location>
</feature>
<proteinExistence type="predicted"/>
<dbReference type="InterPro" id="IPR006767">
    <property type="entry name" value="Cwf19-like_C_dom-2"/>
</dbReference>
<feature type="compositionally biased region" description="Basic and acidic residues" evidence="7">
    <location>
        <begin position="1244"/>
        <end position="1254"/>
    </location>
</feature>
<dbReference type="Pfam" id="PF04547">
    <property type="entry name" value="Anoctamin"/>
    <property type="match status" value="1"/>
</dbReference>
<feature type="region of interest" description="Disordered" evidence="7">
    <location>
        <begin position="1516"/>
        <end position="1546"/>
    </location>
</feature>
<dbReference type="InterPro" id="IPR041679">
    <property type="entry name" value="DNA2/NAM7-like_C"/>
</dbReference>
<dbReference type="GO" id="GO:0043186">
    <property type="term" value="C:P granule"/>
    <property type="evidence" value="ECO:0007669"/>
    <property type="project" value="TreeGrafter"/>
</dbReference>
<dbReference type="InterPro" id="IPR041677">
    <property type="entry name" value="DNA2/NAM7_AAA_11"/>
</dbReference>
<keyword evidence="1" id="KW-0547">Nucleotide-binding</keyword>
<feature type="compositionally biased region" description="Basic and acidic residues" evidence="7">
    <location>
        <begin position="1280"/>
        <end position="1304"/>
    </location>
</feature>
<dbReference type="PROSITE" id="PS51192">
    <property type="entry name" value="HELICASE_ATP_BIND_1"/>
    <property type="match status" value="1"/>
</dbReference>
<dbReference type="InterPro" id="IPR011545">
    <property type="entry name" value="DEAD/DEAH_box_helicase_dom"/>
</dbReference>
<feature type="region of interest" description="Disordered" evidence="7">
    <location>
        <begin position="1280"/>
        <end position="1380"/>
    </location>
</feature>
<evidence type="ECO:0000256" key="1">
    <source>
        <dbReference type="ARBA" id="ARBA00022741"/>
    </source>
</evidence>
<dbReference type="Pfam" id="PF07059">
    <property type="entry name" value="EDR2_C"/>
    <property type="match status" value="1"/>
</dbReference>
<accession>A0A7J6PFZ7</accession>
<dbReference type="PANTHER" id="PTHR10887:SF322">
    <property type="entry name" value="HELICASE MOV-10"/>
    <property type="match status" value="1"/>
</dbReference>
<dbReference type="EMBL" id="JABANP010000027">
    <property type="protein sequence ID" value="KAF4694857.1"/>
    <property type="molecule type" value="Genomic_DNA"/>
</dbReference>
<dbReference type="InterPro" id="IPR009769">
    <property type="entry name" value="EDR2_C"/>
</dbReference>
<evidence type="ECO:0000256" key="7">
    <source>
        <dbReference type="SAM" id="MobiDB-lite"/>
    </source>
</evidence>
<dbReference type="Pfam" id="PF00271">
    <property type="entry name" value="Helicase_C"/>
    <property type="match status" value="1"/>
</dbReference>
<feature type="region of interest" description="Disordered" evidence="7">
    <location>
        <begin position="1422"/>
        <end position="1468"/>
    </location>
</feature>
<evidence type="ECO:0000256" key="6">
    <source>
        <dbReference type="SAM" id="Coils"/>
    </source>
</evidence>
<dbReference type="InterPro" id="IPR049452">
    <property type="entry name" value="Anoctamin_TM"/>
</dbReference>
<evidence type="ECO:0000313" key="11">
    <source>
        <dbReference type="EMBL" id="KAF4694857.1"/>
    </source>
</evidence>
<evidence type="ECO:0000256" key="2">
    <source>
        <dbReference type="ARBA" id="ARBA00022801"/>
    </source>
</evidence>
<feature type="transmembrane region" description="Helical" evidence="8">
    <location>
        <begin position="3356"/>
        <end position="3381"/>
    </location>
</feature>
<dbReference type="InterPro" id="IPR006768">
    <property type="entry name" value="Cwf19-like_C_dom-1"/>
</dbReference>
<dbReference type="CDD" id="cd18808">
    <property type="entry name" value="SF1_C_Upf1"/>
    <property type="match status" value="1"/>
</dbReference>
<dbReference type="InterPro" id="IPR001650">
    <property type="entry name" value="Helicase_C-like"/>
</dbReference>
<evidence type="ECO:0000256" key="8">
    <source>
        <dbReference type="SAM" id="Phobius"/>
    </source>
</evidence>
<dbReference type="OrthoDB" id="6513042at2759"/>
<name>A0A7J6PFZ7_PEROL</name>
<keyword evidence="8" id="KW-0812">Transmembrane</keyword>
<comment type="catalytic activity">
    <reaction evidence="5">
        <text>ATP + H2O = ADP + phosphate + H(+)</text>
        <dbReference type="Rhea" id="RHEA:13065"/>
        <dbReference type="ChEBI" id="CHEBI:15377"/>
        <dbReference type="ChEBI" id="CHEBI:15378"/>
        <dbReference type="ChEBI" id="CHEBI:30616"/>
        <dbReference type="ChEBI" id="CHEBI:43474"/>
        <dbReference type="ChEBI" id="CHEBI:456216"/>
        <dbReference type="EC" id="3.6.4.12"/>
    </reaction>
    <physiologicalReaction direction="left-to-right" evidence="5">
        <dbReference type="Rhea" id="RHEA:13066"/>
    </physiologicalReaction>
</comment>
<evidence type="ECO:0000313" key="12">
    <source>
        <dbReference type="Proteomes" id="UP000541610"/>
    </source>
</evidence>
<feature type="compositionally biased region" description="Basic and acidic residues" evidence="7">
    <location>
        <begin position="1313"/>
        <end position="1327"/>
    </location>
</feature>
<feature type="compositionally biased region" description="Basic and acidic residues" evidence="7">
    <location>
        <begin position="1529"/>
        <end position="1546"/>
    </location>
</feature>
<dbReference type="FunFam" id="3.40.50.300:FF:000326">
    <property type="entry name" value="P-loop containing nucleoside triphosphate hydrolase"/>
    <property type="match status" value="1"/>
</dbReference>
<comment type="caution">
    <text evidence="11">The sequence shown here is derived from an EMBL/GenBank/DDBJ whole genome shotgun (WGS) entry which is preliminary data.</text>
</comment>
<feature type="region of interest" description="Disordered" evidence="7">
    <location>
        <begin position="899"/>
        <end position="919"/>
    </location>
</feature>
<evidence type="ECO:0000259" key="9">
    <source>
        <dbReference type="PROSITE" id="PS51192"/>
    </source>
</evidence>
<dbReference type="Pfam" id="PF13087">
    <property type="entry name" value="AAA_12"/>
    <property type="match status" value="1"/>
</dbReference>
<gene>
    <name evidence="11" type="primary">DDX43_2</name>
    <name evidence="11" type="ORF">FOZ60_006710</name>
</gene>
<dbReference type="PANTHER" id="PTHR10887">
    <property type="entry name" value="DNA2/NAM7 HELICASE FAMILY"/>
    <property type="match status" value="1"/>
</dbReference>
<feature type="region of interest" description="Disordered" evidence="7">
    <location>
        <begin position="1209"/>
        <end position="1264"/>
    </location>
</feature>
<dbReference type="GO" id="GO:0003678">
    <property type="term" value="F:DNA helicase activity"/>
    <property type="evidence" value="ECO:0007669"/>
    <property type="project" value="UniProtKB-EC"/>
</dbReference>
<dbReference type="SMART" id="SM00490">
    <property type="entry name" value="HELICc"/>
    <property type="match status" value="1"/>
</dbReference>